<dbReference type="Proteomes" id="UP000317572">
    <property type="component" value="Chromosome"/>
</dbReference>
<accession>A0A515CSY2</accession>
<gene>
    <name evidence="1" type="ORF">EGO53_05570</name>
</gene>
<protein>
    <submittedName>
        <fullName evidence="1">Uncharacterized protein</fullName>
    </submittedName>
</protein>
<name>A0A515CSY2_SERLI</name>
<dbReference type="AlphaFoldDB" id="A0A515CSY2"/>
<organism evidence="1 2">
    <name type="scientific">Serratia liquefaciens</name>
    <dbReference type="NCBI Taxonomy" id="614"/>
    <lineage>
        <taxon>Bacteria</taxon>
        <taxon>Pseudomonadati</taxon>
        <taxon>Pseudomonadota</taxon>
        <taxon>Gammaproteobacteria</taxon>
        <taxon>Enterobacterales</taxon>
        <taxon>Yersiniaceae</taxon>
        <taxon>Serratia</taxon>
    </lineage>
</organism>
<reference evidence="1 2" key="1">
    <citation type="submission" date="2018-11" db="EMBL/GenBank/DDBJ databases">
        <title>The first complete genome of Serratia liquefaciens isolated from metalophyte plant revel distinctness adaptive mechanisms in an extreme habitat.</title>
        <authorList>
            <person name="Caneschi W.L."/>
            <person name="Sanchez A.B."/>
            <person name="Felestrino E.B."/>
            <person name="Assis R.A.B."/>
            <person name="Lemes C.G.C."/>
            <person name="Cordeiro I.F."/>
            <person name="Fonseca N.P."/>
            <person name="Villa M."/>
            <person name="Vieira I.T."/>
            <person name="Moraes L.A."/>
            <person name="Kamino L.H.Y."/>
            <person name="do Carmo F."/>
            <person name="Garcia C.M."/>
            <person name="Almeida N.F."/>
            <person name="Silva R.S."/>
            <person name="Ferro J.A."/>
            <person name="Ferro M.I.T."/>
            <person name="Varani A.M."/>
            <person name="Ferreira R.M."/>
            <person name="dos Santos V.L."/>
            <person name="Silva U.C."/>
            <person name="Setubal J.C."/>
            <person name="Moreira L.M."/>
        </authorList>
    </citation>
    <scope>NUCLEOTIDE SEQUENCE [LARGE SCALE GENOMIC DNA]</scope>
    <source>
        <strain evidence="1 2">FG3</strain>
    </source>
</reference>
<evidence type="ECO:0000313" key="2">
    <source>
        <dbReference type="Proteomes" id="UP000317572"/>
    </source>
</evidence>
<proteinExistence type="predicted"/>
<evidence type="ECO:0000313" key="1">
    <source>
        <dbReference type="EMBL" id="QDL31279.1"/>
    </source>
</evidence>
<sequence>MAKKGGSKTRQGLRGLSMPKGYALTREPVREWVNVTKSIATYQTDDRTVEMPLNRSMRRYAKHIGINLKKATK</sequence>
<dbReference type="RefSeq" id="WP_142814865.1">
    <property type="nucleotide sequence ID" value="NZ_CP033893.1"/>
</dbReference>
<dbReference type="EMBL" id="CP033893">
    <property type="protein sequence ID" value="QDL31279.1"/>
    <property type="molecule type" value="Genomic_DNA"/>
</dbReference>